<feature type="transmembrane region" description="Helical" evidence="1">
    <location>
        <begin position="7"/>
        <end position="30"/>
    </location>
</feature>
<feature type="transmembrane region" description="Helical" evidence="1">
    <location>
        <begin position="72"/>
        <end position="90"/>
    </location>
</feature>
<dbReference type="OrthoDB" id="9972875at2"/>
<feature type="transmembrane region" description="Helical" evidence="1">
    <location>
        <begin position="96"/>
        <end position="115"/>
    </location>
</feature>
<accession>A0A371K5W9</accession>
<keyword evidence="3" id="KW-1185">Reference proteome</keyword>
<evidence type="ECO:0000313" key="2">
    <source>
        <dbReference type="EMBL" id="RDZ29305.1"/>
    </source>
</evidence>
<keyword evidence="1" id="KW-0812">Transmembrane</keyword>
<dbReference type="RefSeq" id="WP_115858742.1">
    <property type="nucleotide sequence ID" value="NZ_QTSU01000001.1"/>
</dbReference>
<keyword evidence="1" id="KW-0472">Membrane</keyword>
<organism evidence="2 3">
    <name type="scientific">Lysobacter silvisoli</name>
    <dbReference type="NCBI Taxonomy" id="2293254"/>
    <lineage>
        <taxon>Bacteria</taxon>
        <taxon>Pseudomonadati</taxon>
        <taxon>Pseudomonadota</taxon>
        <taxon>Gammaproteobacteria</taxon>
        <taxon>Lysobacterales</taxon>
        <taxon>Lysobacteraceae</taxon>
        <taxon>Lysobacter</taxon>
    </lineage>
</organism>
<protein>
    <submittedName>
        <fullName evidence="2">Uncharacterized protein</fullName>
    </submittedName>
</protein>
<proteinExistence type="predicted"/>
<reference evidence="2 3" key="1">
    <citation type="submission" date="2018-08" db="EMBL/GenBank/DDBJ databases">
        <title>Lysobacter sp. zong2l5, whole genome shotgun sequence.</title>
        <authorList>
            <person name="Zhang X."/>
            <person name="Feng G."/>
            <person name="Zhu H."/>
        </authorList>
    </citation>
    <scope>NUCLEOTIDE SEQUENCE [LARGE SCALE GENOMIC DNA]</scope>
    <source>
        <strain evidence="3">zong2l5</strain>
    </source>
</reference>
<dbReference type="EMBL" id="QTSU01000001">
    <property type="protein sequence ID" value="RDZ29305.1"/>
    <property type="molecule type" value="Genomic_DNA"/>
</dbReference>
<feature type="transmembrane region" description="Helical" evidence="1">
    <location>
        <begin position="50"/>
        <end position="67"/>
    </location>
</feature>
<dbReference type="AlphaFoldDB" id="A0A371K5W9"/>
<comment type="caution">
    <text evidence="2">The sequence shown here is derived from an EMBL/GenBank/DDBJ whole genome shotgun (WGS) entry which is preliminary data.</text>
</comment>
<name>A0A371K5W9_9GAMM</name>
<keyword evidence="1" id="KW-1133">Transmembrane helix</keyword>
<sequence length="119" mass="12655">MRLTKFLFGLSDLCAWMLMTVAVLGVVALLFIGPGPDGVQGAPVSSTRTMLQSALWLLAALGAYLLTRRQPLGVLLALLPAVLAAAQGQIVAATIYAALVLVVFGTPLLLVWLEVRRNR</sequence>
<evidence type="ECO:0000256" key="1">
    <source>
        <dbReference type="SAM" id="Phobius"/>
    </source>
</evidence>
<dbReference type="Proteomes" id="UP000264492">
    <property type="component" value="Unassembled WGS sequence"/>
</dbReference>
<gene>
    <name evidence="2" type="ORF">DX914_09540</name>
</gene>
<evidence type="ECO:0000313" key="3">
    <source>
        <dbReference type="Proteomes" id="UP000264492"/>
    </source>
</evidence>